<dbReference type="SUPFAM" id="SSF52317">
    <property type="entry name" value="Class I glutamine amidotransferase-like"/>
    <property type="match status" value="1"/>
</dbReference>
<accession>A0ABD5PN06</accession>
<proteinExistence type="predicted"/>
<reference evidence="2 3" key="1">
    <citation type="journal article" date="2019" name="Int. J. Syst. Evol. Microbiol.">
        <title>The Global Catalogue of Microorganisms (GCM) 10K type strain sequencing project: providing services to taxonomists for standard genome sequencing and annotation.</title>
        <authorList>
            <consortium name="The Broad Institute Genomics Platform"/>
            <consortium name="The Broad Institute Genome Sequencing Center for Infectious Disease"/>
            <person name="Wu L."/>
            <person name="Ma J."/>
        </authorList>
    </citation>
    <scope>NUCLEOTIDE SEQUENCE [LARGE SCALE GENOMIC DNA]</scope>
    <source>
        <strain evidence="2 3">WLHS5</strain>
    </source>
</reference>
<dbReference type="InterPro" id="IPR029062">
    <property type="entry name" value="Class_I_gatase-like"/>
</dbReference>
<evidence type="ECO:0000313" key="3">
    <source>
        <dbReference type="Proteomes" id="UP001595898"/>
    </source>
</evidence>
<gene>
    <name evidence="2" type="ORF">ACFO5R_08155</name>
</gene>
<dbReference type="RefSeq" id="WP_250142665.1">
    <property type="nucleotide sequence ID" value="NZ_JALIQP010000008.1"/>
</dbReference>
<dbReference type="AlphaFoldDB" id="A0ABD5PN06"/>
<name>A0ABD5PN06_9EURY</name>
<dbReference type="Proteomes" id="UP001595898">
    <property type="component" value="Unassembled WGS sequence"/>
</dbReference>
<keyword evidence="3" id="KW-1185">Reference proteome</keyword>
<dbReference type="EMBL" id="JBHSFA010000004">
    <property type="protein sequence ID" value="MFC4541900.1"/>
    <property type="molecule type" value="Genomic_DNA"/>
</dbReference>
<feature type="region of interest" description="Disordered" evidence="1">
    <location>
        <begin position="307"/>
        <end position="332"/>
    </location>
</feature>
<evidence type="ECO:0000256" key="1">
    <source>
        <dbReference type="SAM" id="MobiDB-lite"/>
    </source>
</evidence>
<feature type="region of interest" description="Disordered" evidence="1">
    <location>
        <begin position="237"/>
        <end position="257"/>
    </location>
</feature>
<organism evidence="2 3">
    <name type="scientific">Halosolutus amylolyticus</name>
    <dbReference type="NCBI Taxonomy" id="2932267"/>
    <lineage>
        <taxon>Archaea</taxon>
        <taxon>Methanobacteriati</taxon>
        <taxon>Methanobacteriota</taxon>
        <taxon>Stenosarchaea group</taxon>
        <taxon>Halobacteria</taxon>
        <taxon>Halobacteriales</taxon>
        <taxon>Natrialbaceae</taxon>
        <taxon>Halosolutus</taxon>
    </lineage>
</organism>
<protein>
    <submittedName>
        <fullName evidence="2">Uncharacterized protein</fullName>
    </submittedName>
</protein>
<feature type="compositionally biased region" description="Polar residues" evidence="1">
    <location>
        <begin position="238"/>
        <end position="250"/>
    </location>
</feature>
<comment type="caution">
    <text evidence="2">The sequence shown here is derived from an EMBL/GenBank/DDBJ whole genome shotgun (WGS) entry which is preliminary data.</text>
</comment>
<evidence type="ECO:0000313" key="2">
    <source>
        <dbReference type="EMBL" id="MFC4541900.1"/>
    </source>
</evidence>
<sequence length="332" mass="34021">MSSVKILFGTFVLVFALTVGTLTGGAMILDDGTPTSDVDHDHIDSSLIADQTEDGGEITMESDEPENTIVIHTGSASAAGIGVGQPLPIRDQPAGPQLSVGSMDGPERGVGPLASALVANGHEVVYYQDERQDGPLADKLDEADAFVALGTASLSVDERDAITEFADAGGRTVIAADPGSSDDIDEIASSQGLYTEAGYVYNLVENDNNYLGVFTGPSGVDPLTDGVEEAVLRGASPVGTSQGTTVLETTDGTRHSTTREAGTYGVAAVNDNVAMIGDSSFMAPENAHRADNDVLVGNVADFLVTGEQPSVDLGGGDEMAPGGEFQSPETGP</sequence>